<dbReference type="InterPro" id="IPR045865">
    <property type="entry name" value="ACT-like_dom_sf"/>
</dbReference>
<dbReference type="NCBIfam" id="NF002837">
    <property type="entry name" value="PRK03059.1"/>
    <property type="match status" value="1"/>
</dbReference>
<dbReference type="SUPFAM" id="SSF81593">
    <property type="entry name" value="Nucleotidyltransferase substrate binding subunit/domain"/>
    <property type="match status" value="1"/>
</dbReference>
<dbReference type="NCBIfam" id="TIGR01693">
    <property type="entry name" value="UTase_glnD"/>
    <property type="match status" value="1"/>
</dbReference>
<dbReference type="PROSITE" id="PS51671">
    <property type="entry name" value="ACT"/>
    <property type="match status" value="2"/>
</dbReference>
<evidence type="ECO:0000259" key="9">
    <source>
        <dbReference type="PROSITE" id="PS51831"/>
    </source>
</evidence>
<protein>
    <recommendedName>
        <fullName evidence="7">Bifunctional uridylyltransferase/uridylyl-removing enzyme</fullName>
        <shortName evidence="7">UTase/UR</shortName>
    </recommendedName>
    <alternativeName>
        <fullName evidence="7">Bifunctional [protein-PII] modification enzyme</fullName>
    </alternativeName>
    <alternativeName>
        <fullName evidence="7">Bifunctional nitrogen sensor protein</fullName>
    </alternativeName>
    <domain>
        <recommendedName>
            <fullName evidence="7">[Protein-PII] uridylyltransferase</fullName>
            <shortName evidence="7">PII uridylyltransferase</shortName>
            <shortName evidence="7">UTase</shortName>
            <ecNumber evidence="7">2.7.7.59</ecNumber>
        </recommendedName>
    </domain>
    <domain>
        <recommendedName>
            <fullName evidence="7">[Protein-PII]-UMP uridylyl-removing enzyme</fullName>
            <shortName evidence="7">UR</shortName>
            <ecNumber evidence="7">3.1.4.-</ecNumber>
        </recommendedName>
    </domain>
</protein>
<dbReference type="EMBL" id="BGOW01000021">
    <property type="protein sequence ID" value="GBL46635.1"/>
    <property type="molecule type" value="Genomic_DNA"/>
</dbReference>
<dbReference type="Pfam" id="PF08335">
    <property type="entry name" value="GlnD_UR_UTase"/>
    <property type="match status" value="1"/>
</dbReference>
<keyword evidence="3" id="KW-0677">Repeat</keyword>
<dbReference type="CDD" id="cd00077">
    <property type="entry name" value="HDc"/>
    <property type="match status" value="1"/>
</dbReference>
<keyword evidence="1 7" id="KW-0808">Transferase</keyword>
<comment type="cofactor">
    <cofactor evidence="7">
        <name>Mg(2+)</name>
        <dbReference type="ChEBI" id="CHEBI:18420"/>
    </cofactor>
</comment>
<dbReference type="PIRSF" id="PIRSF006288">
    <property type="entry name" value="PII_uridyltransf"/>
    <property type="match status" value="1"/>
</dbReference>
<comment type="domain">
    <text evidence="7">Has four distinct domains: an N-terminal nucleotidyltransferase (NT) domain responsible for UTase activity, a central HD domain that encodes UR activity, and two C-terminal ACT domains that seem to have a role in glutamine sensing.</text>
</comment>
<proteinExistence type="inferred from homology"/>
<dbReference type="Gene3D" id="3.30.70.260">
    <property type="match status" value="1"/>
</dbReference>
<dbReference type="Pfam" id="PF01842">
    <property type="entry name" value="ACT"/>
    <property type="match status" value="1"/>
</dbReference>
<dbReference type="GO" id="GO:0008773">
    <property type="term" value="F:[protein-PII] uridylyltransferase activity"/>
    <property type="evidence" value="ECO:0007669"/>
    <property type="project" value="UniProtKB-UniRule"/>
</dbReference>
<feature type="domain" description="ACT" evidence="8">
    <location>
        <begin position="684"/>
        <end position="764"/>
    </location>
</feature>
<comment type="activity regulation">
    <text evidence="7">Uridylyltransferase (UTase) activity is inhibited by glutamine, while glutamine activates uridylyl-removing (UR) activity.</text>
</comment>
<dbReference type="AlphaFoldDB" id="A0A401JG67"/>
<dbReference type="Pfam" id="PF01909">
    <property type="entry name" value="NTP_transf_2"/>
    <property type="match status" value="1"/>
</dbReference>
<dbReference type="CDD" id="cd05401">
    <property type="entry name" value="NT_GlnE_GlnD_like"/>
    <property type="match status" value="1"/>
</dbReference>
<feature type="domain" description="HD" evidence="9">
    <location>
        <begin position="446"/>
        <end position="598"/>
    </location>
</feature>
<dbReference type="PANTHER" id="PTHR47320:SF1">
    <property type="entry name" value="BIFUNCTIONAL URIDYLYLTRANSFERASE_URIDYLYL-REMOVING ENZYME"/>
    <property type="match status" value="1"/>
</dbReference>
<dbReference type="InterPro" id="IPR002912">
    <property type="entry name" value="ACT_dom"/>
</dbReference>
<comment type="catalytic activity">
    <reaction evidence="7">
        <text>[protein-PII]-uridylyl-L-tyrosine + H2O = [protein-PII]-L-tyrosine + UMP + H(+)</text>
        <dbReference type="Rhea" id="RHEA:48600"/>
        <dbReference type="Rhea" id="RHEA-COMP:12147"/>
        <dbReference type="Rhea" id="RHEA-COMP:12148"/>
        <dbReference type="ChEBI" id="CHEBI:15377"/>
        <dbReference type="ChEBI" id="CHEBI:15378"/>
        <dbReference type="ChEBI" id="CHEBI:46858"/>
        <dbReference type="ChEBI" id="CHEBI:57865"/>
        <dbReference type="ChEBI" id="CHEBI:90602"/>
    </reaction>
</comment>
<dbReference type="InterPro" id="IPR002934">
    <property type="entry name" value="Polymerase_NTP_transf_dom"/>
</dbReference>
<feature type="domain" description="ACT" evidence="8">
    <location>
        <begin position="793"/>
        <end position="861"/>
    </location>
</feature>
<comment type="function">
    <text evidence="7">Modifies, by uridylylation and deuridylylation, the PII regulatory proteins (GlnB and homologs), in response to the nitrogen status of the cell that GlnD senses through the glutamine level. Under low glutamine levels, catalyzes the conversion of the PII proteins and UTP to PII-UMP and PPi, while under higher glutamine levels, GlnD hydrolyzes PII-UMP to PII and UMP (deuridylylation). Thus, controls uridylylation state and activity of the PII proteins, and plays an important role in the regulation of nitrogen metabolism.</text>
</comment>
<dbReference type="SUPFAM" id="SSF81301">
    <property type="entry name" value="Nucleotidyltransferase"/>
    <property type="match status" value="1"/>
</dbReference>
<evidence type="ECO:0000256" key="7">
    <source>
        <dbReference type="HAMAP-Rule" id="MF_00277"/>
    </source>
</evidence>
<keyword evidence="11" id="KW-1185">Reference proteome</keyword>
<organism evidence="10 11">
    <name type="scientific">Sulfuriferula multivorans</name>
    <dbReference type="NCBI Taxonomy" id="1559896"/>
    <lineage>
        <taxon>Bacteria</taxon>
        <taxon>Pseudomonadati</taxon>
        <taxon>Pseudomonadota</taxon>
        <taxon>Betaproteobacteria</taxon>
        <taxon>Nitrosomonadales</taxon>
        <taxon>Sulfuricellaceae</taxon>
        <taxon>Sulfuriferula</taxon>
    </lineage>
</organism>
<dbReference type="InterPro" id="IPR010043">
    <property type="entry name" value="UTase/UR"/>
</dbReference>
<keyword evidence="5 7" id="KW-0460">Magnesium</keyword>
<dbReference type="GO" id="GO:0008081">
    <property type="term" value="F:phosphoric diester hydrolase activity"/>
    <property type="evidence" value="ECO:0007669"/>
    <property type="project" value="UniProtKB-UniRule"/>
</dbReference>
<comment type="caution">
    <text evidence="10">The sequence shown here is derived from an EMBL/GenBank/DDBJ whole genome shotgun (WGS) entry which is preliminary data.</text>
</comment>
<dbReference type="SUPFAM" id="SSF55021">
    <property type="entry name" value="ACT-like"/>
    <property type="match status" value="2"/>
</dbReference>
<keyword evidence="4 7" id="KW-0378">Hydrolase</keyword>
<evidence type="ECO:0000313" key="10">
    <source>
        <dbReference type="EMBL" id="GBL46635.1"/>
    </source>
</evidence>
<dbReference type="Pfam" id="PF01966">
    <property type="entry name" value="HD"/>
    <property type="match status" value="1"/>
</dbReference>
<dbReference type="PROSITE" id="PS51831">
    <property type="entry name" value="HD"/>
    <property type="match status" value="1"/>
</dbReference>
<evidence type="ECO:0000256" key="3">
    <source>
        <dbReference type="ARBA" id="ARBA00022737"/>
    </source>
</evidence>
<dbReference type="Proteomes" id="UP000286806">
    <property type="component" value="Unassembled WGS sequence"/>
</dbReference>
<dbReference type="SUPFAM" id="SSF109604">
    <property type="entry name" value="HD-domain/PDEase-like"/>
    <property type="match status" value="1"/>
</dbReference>
<feature type="region of interest" description="Uridylyltransferase" evidence="7">
    <location>
        <begin position="1"/>
        <end position="327"/>
    </location>
</feature>
<dbReference type="InterPro" id="IPR043519">
    <property type="entry name" value="NT_sf"/>
</dbReference>
<dbReference type="InterPro" id="IPR006674">
    <property type="entry name" value="HD_domain"/>
</dbReference>
<dbReference type="EC" id="3.1.4.-" evidence="7"/>
<dbReference type="InterPro" id="IPR013546">
    <property type="entry name" value="PII_UdlTrfase/GS_AdlTrfase"/>
</dbReference>
<comment type="similarity">
    <text evidence="7">Belongs to the GlnD family.</text>
</comment>
<evidence type="ECO:0000256" key="4">
    <source>
        <dbReference type="ARBA" id="ARBA00022801"/>
    </source>
</evidence>
<evidence type="ECO:0000256" key="1">
    <source>
        <dbReference type="ARBA" id="ARBA00022679"/>
    </source>
</evidence>
<evidence type="ECO:0000256" key="6">
    <source>
        <dbReference type="ARBA" id="ARBA00023268"/>
    </source>
</evidence>
<comment type="catalytic activity">
    <reaction evidence="7">
        <text>[protein-PII]-L-tyrosine + UTP = [protein-PII]-uridylyl-L-tyrosine + diphosphate</text>
        <dbReference type="Rhea" id="RHEA:13673"/>
        <dbReference type="Rhea" id="RHEA-COMP:12147"/>
        <dbReference type="Rhea" id="RHEA-COMP:12148"/>
        <dbReference type="ChEBI" id="CHEBI:33019"/>
        <dbReference type="ChEBI" id="CHEBI:46398"/>
        <dbReference type="ChEBI" id="CHEBI:46858"/>
        <dbReference type="ChEBI" id="CHEBI:90602"/>
        <dbReference type="EC" id="2.7.7.59"/>
    </reaction>
</comment>
<evidence type="ECO:0000259" key="8">
    <source>
        <dbReference type="PROSITE" id="PS51671"/>
    </source>
</evidence>
<dbReference type="SMART" id="SM00471">
    <property type="entry name" value="HDc"/>
    <property type="match status" value="1"/>
</dbReference>
<dbReference type="GO" id="GO:0006808">
    <property type="term" value="P:regulation of nitrogen utilization"/>
    <property type="evidence" value="ECO:0007669"/>
    <property type="project" value="UniProtKB-UniRule"/>
</dbReference>
<reference evidence="10 11" key="1">
    <citation type="journal article" date="2019" name="Front. Microbiol.">
        <title>Genomes of Neutrophilic Sulfur-Oxidizing Chemolithoautotrophs Representing 9 Proteobacterial Species From 8 Genera.</title>
        <authorList>
            <person name="Watanabe T."/>
            <person name="Kojima H."/>
            <person name="Umezawa K."/>
            <person name="Hori C."/>
            <person name="Takasuka T.E."/>
            <person name="Kato Y."/>
            <person name="Fukui M."/>
        </authorList>
    </citation>
    <scope>NUCLEOTIDE SEQUENCE [LARGE SCALE GENOMIC DNA]</scope>
    <source>
        <strain evidence="10 11">TTN</strain>
    </source>
</reference>
<dbReference type="CDD" id="cd04899">
    <property type="entry name" value="ACT_ACR-UUR-like_2"/>
    <property type="match status" value="1"/>
</dbReference>
<evidence type="ECO:0000256" key="2">
    <source>
        <dbReference type="ARBA" id="ARBA00022695"/>
    </source>
</evidence>
<accession>A0A401JG67</accession>
<dbReference type="HAMAP" id="MF_00277">
    <property type="entry name" value="PII_uridylyl_transf"/>
    <property type="match status" value="1"/>
</dbReference>
<dbReference type="EC" id="2.7.7.59" evidence="7"/>
<evidence type="ECO:0000313" key="11">
    <source>
        <dbReference type="Proteomes" id="UP000286806"/>
    </source>
</evidence>
<comment type="caution">
    <text evidence="7">Lacks conserved residue(s) required for the propagation of feature annotation.</text>
</comment>
<keyword evidence="2 7" id="KW-0548">Nucleotidyltransferase</keyword>
<dbReference type="PANTHER" id="PTHR47320">
    <property type="entry name" value="BIFUNCTIONAL URIDYLYLTRANSFERASE/URIDYLYL-REMOVING ENZYME"/>
    <property type="match status" value="1"/>
</dbReference>
<gene>
    <name evidence="7" type="primary">glnD</name>
    <name evidence="10" type="ORF">SFMTTN_2451</name>
</gene>
<dbReference type="InterPro" id="IPR003607">
    <property type="entry name" value="HD/PDEase_dom"/>
</dbReference>
<keyword evidence="6 7" id="KW-0511">Multifunctional enzyme</keyword>
<dbReference type="CDD" id="cd04900">
    <property type="entry name" value="ACT_UUR-like_1"/>
    <property type="match status" value="1"/>
</dbReference>
<sequence length="861" mass="97683">MKASSPQVVNSLDPRGWRETLRLGRDAIRHAFDGKVATRPLLMRYRRLVDEVLQSLWTAVQLPATASLVAVGGYGRGDLFPHSDVDVLILLEANPDPATQAAIEHLVGLFWDIGLEVGHSVRTVTECLDEARRDVTVQTNLLEARYLCGERSLYRDFELAFRAELDPQVFFEAKLLEQDQRHARFNDSAYSLEPNLKESPGGLRDLHNLLWLAQAAGIGRRWSDLVEAGLLNAGELRQIQALERFLFGLRFRLHYLAGRREDRLLFDYQNALAVQFGISASATRRASELLMQHYYRSVTIVAQMRDILIPGLRARVFPVLAELPPTVLNERFQVRGNMMEAMDEGVFEREPGTILECFLLLQRHPELQGMTAGTLRALWRARDRIDPAFRRDPANRARFIAILREPRGLTWAMRSMNRYGVLGRYIPAFGRVVGQMQHDLFHIYTVDAHILKVLRNMRRLNIPELAHEYPLASRLISGFEHPEVLYLAALFHDIAKGRGGDHSTLGAVDARRFCRQHGLAADDTELVAWLVSQHLSMSATAQKQDLSDAGVIAGFARRIPDERHLIALYLLTVCDIRGTSPKVWNAWKGKLLEDLFYATRRLLGSDNSQPSGIAAVKAEAQRILRLYGLEANVQDVLWESLDDSYFLRHEAQEIAWHTRLLWKLADSAKTIVRARLSPIGEGVQVLIYSPDWDQLFVRICGFFERLNYTILDAKIHTTRNGHALDSFLVMDDAQRKVPYRDFLSYIEHELAKLLETKSLPQRAGLGRISRHLKHFPIAPEITLRPDEKGIFYILGIVAGDRPGLLSAIAQVLHQHHVNINAAKISTLGERAEDTFMIQGEVLAKQKSLMLLETDLLTVLKT</sequence>
<name>A0A401JG67_9PROT</name>
<evidence type="ECO:0000256" key="5">
    <source>
        <dbReference type="ARBA" id="ARBA00022842"/>
    </source>
</evidence>
<dbReference type="RefSeq" id="WP_124705415.1">
    <property type="nucleotide sequence ID" value="NZ_BGOW01000021.1"/>
</dbReference>
<dbReference type="Gene3D" id="1.10.3210.10">
    <property type="entry name" value="Hypothetical protein af1432"/>
    <property type="match status" value="1"/>
</dbReference>
<dbReference type="OrthoDB" id="9758038at2"/>